<dbReference type="GO" id="GO:0022857">
    <property type="term" value="F:transmembrane transporter activity"/>
    <property type="evidence" value="ECO:0007669"/>
    <property type="project" value="InterPro"/>
</dbReference>
<evidence type="ECO:0000256" key="9">
    <source>
        <dbReference type="SAM" id="Phobius"/>
    </source>
</evidence>
<gene>
    <name evidence="10" type="primary">RvY_13217-1</name>
    <name evidence="10" type="synonym">RvY_13217.1</name>
    <name evidence="10" type="ORF">RvY_13217</name>
</gene>
<feature type="transmembrane region" description="Helical" evidence="9">
    <location>
        <begin position="369"/>
        <end position="387"/>
    </location>
</feature>
<feature type="transmembrane region" description="Helical" evidence="9">
    <location>
        <begin position="202"/>
        <end position="223"/>
    </location>
</feature>
<comment type="caution">
    <text evidence="10">The sequence shown here is derived from an EMBL/GenBank/DDBJ whole genome shotgun (WGS) entry which is preliminary data.</text>
</comment>
<evidence type="ECO:0008006" key="12">
    <source>
        <dbReference type="Google" id="ProtNLM"/>
    </source>
</evidence>
<dbReference type="Gene3D" id="1.20.1250.20">
    <property type="entry name" value="MFS general substrate transporter like domains"/>
    <property type="match status" value="2"/>
</dbReference>
<feature type="transmembrane region" description="Helical" evidence="9">
    <location>
        <begin position="672"/>
        <end position="692"/>
    </location>
</feature>
<dbReference type="InterPro" id="IPR036259">
    <property type="entry name" value="MFS_trans_sf"/>
</dbReference>
<keyword evidence="11" id="KW-1185">Reference proteome</keyword>
<feature type="transmembrane region" description="Helical" evidence="9">
    <location>
        <begin position="399"/>
        <end position="424"/>
    </location>
</feature>
<dbReference type="OrthoDB" id="205993at2759"/>
<feature type="transmembrane region" description="Helical" evidence="9">
    <location>
        <begin position="321"/>
        <end position="338"/>
    </location>
</feature>
<comment type="similarity">
    <text evidence="2 7">Belongs to the major facilitator superfamily. Proton-dependent oligopeptide transporter (POT/PTR) (TC 2.A.17) family.</text>
</comment>
<evidence type="ECO:0000256" key="3">
    <source>
        <dbReference type="ARBA" id="ARBA00022692"/>
    </source>
</evidence>
<accession>A0A1D1VP04</accession>
<sequence>MEKPNSKSKLEIPEMEPEVESAAKPKPRYPWYIIFIIGNEFCERFSYYGMKTVLTLYFSKMLLWSEDTTTFFYHFFTMLCYFFPIFGAWIADGMIGKFKTILYLSLVYIVGLVVLTLSAIPPLHFHAVAGTLSGLLLIAIGTGGIKPCVAAYGADQFKPGQEVQRETFFSYFYFAINAGSLISTFATPILRSDVQCFGSKSCYSLAFGVPAILMAVALVLFLIGKPFYEDHLPTGSLISRVFLCISHAIANNCRGRGKPRLRDVYKKSDSYEVATQGKMGNFLTRFQNPFRRRTPNIYKPHWLDSAADKYDIAFINDVKQLLRVLVMFLPIPMFWALFDQQGSRWTLQANKMDGRVTDTYFFQPDQVQIFNPVLILILIPFFEWVFYPLLGKMKIPFRLLARMVVGMILAGAAFVIAGFVQIALDKTLPGVVPIGRAEIRIFNTNPCTLHLSGQLASALNESNAYLLAPFEMKMLPDVVVSGQVLQTLTVRNVNCTSPFPLTDVKVNLTETQVSSLFLSSYQGRLISRQFAVAKEKPEDGNAKVRFVVPFPLGSASGSDGHITLINPDIAQDKPGHEFVVPVQKNNATDQSDTGVLDDVTADIDQGWYDLHTSTEDAEKVSTTTKQQQLDLPNGGVYTIVLKQNASAGARMWERYVIVEPNTLSIFWQFPQYFVITVGEVFLSVSGLTFAYAEAPESMKSVLQAAWLLTSAFGSVIVMIFSGAHLIRSQAVEFFVFAGIIGVFALIFALMANTYHYKEKDGGSIEMADGLPALQPRGSSSSEAELIPEATADAEQFKR</sequence>
<evidence type="ECO:0000313" key="11">
    <source>
        <dbReference type="Proteomes" id="UP000186922"/>
    </source>
</evidence>
<evidence type="ECO:0000256" key="7">
    <source>
        <dbReference type="RuleBase" id="RU003755"/>
    </source>
</evidence>
<dbReference type="EMBL" id="BDGG01000008">
    <property type="protein sequence ID" value="GAV02681.1"/>
    <property type="molecule type" value="Genomic_DNA"/>
</dbReference>
<dbReference type="STRING" id="947166.A0A1D1VP04"/>
<dbReference type="PROSITE" id="PS01023">
    <property type="entry name" value="PTR2_2"/>
    <property type="match status" value="1"/>
</dbReference>
<protein>
    <recommendedName>
        <fullName evidence="12">Major facilitator superfamily (MFS) profile domain-containing protein</fullName>
    </recommendedName>
</protein>
<keyword evidence="7" id="KW-0813">Transport</keyword>
<dbReference type="Pfam" id="PF00854">
    <property type="entry name" value="PTR2"/>
    <property type="match status" value="2"/>
</dbReference>
<feature type="transmembrane region" description="Helical" evidence="9">
    <location>
        <begin position="101"/>
        <end position="120"/>
    </location>
</feature>
<feature type="region of interest" description="Disordered" evidence="8">
    <location>
        <begin position="768"/>
        <end position="798"/>
    </location>
</feature>
<dbReference type="GO" id="GO:0016020">
    <property type="term" value="C:membrane"/>
    <property type="evidence" value="ECO:0007669"/>
    <property type="project" value="UniProtKB-SubCell"/>
</dbReference>
<evidence type="ECO:0000256" key="4">
    <source>
        <dbReference type="ARBA" id="ARBA00022856"/>
    </source>
</evidence>
<evidence type="ECO:0000256" key="1">
    <source>
        <dbReference type="ARBA" id="ARBA00004141"/>
    </source>
</evidence>
<dbReference type="InterPro" id="IPR000109">
    <property type="entry name" value="POT_fam"/>
</dbReference>
<dbReference type="SUPFAM" id="SSF103473">
    <property type="entry name" value="MFS general substrate transporter"/>
    <property type="match status" value="1"/>
</dbReference>
<dbReference type="GO" id="GO:0006857">
    <property type="term" value="P:oligopeptide transport"/>
    <property type="evidence" value="ECO:0007669"/>
    <property type="project" value="InterPro"/>
</dbReference>
<evidence type="ECO:0000256" key="8">
    <source>
        <dbReference type="SAM" id="MobiDB-lite"/>
    </source>
</evidence>
<feature type="transmembrane region" description="Helical" evidence="9">
    <location>
        <begin position="733"/>
        <end position="751"/>
    </location>
</feature>
<dbReference type="Proteomes" id="UP000186922">
    <property type="component" value="Unassembled WGS sequence"/>
</dbReference>
<dbReference type="AlphaFoldDB" id="A0A1D1VP04"/>
<keyword evidence="4" id="KW-0571">Peptide transport</keyword>
<evidence type="ECO:0000256" key="2">
    <source>
        <dbReference type="ARBA" id="ARBA00005982"/>
    </source>
</evidence>
<keyword evidence="3 7" id="KW-0812">Transmembrane</keyword>
<dbReference type="PROSITE" id="PS01022">
    <property type="entry name" value="PTR2_1"/>
    <property type="match status" value="1"/>
</dbReference>
<organism evidence="10 11">
    <name type="scientific">Ramazzottius varieornatus</name>
    <name type="common">Water bear</name>
    <name type="synonym">Tardigrade</name>
    <dbReference type="NCBI Taxonomy" id="947166"/>
    <lineage>
        <taxon>Eukaryota</taxon>
        <taxon>Metazoa</taxon>
        <taxon>Ecdysozoa</taxon>
        <taxon>Tardigrada</taxon>
        <taxon>Eutardigrada</taxon>
        <taxon>Parachela</taxon>
        <taxon>Hypsibioidea</taxon>
        <taxon>Ramazzottiidae</taxon>
        <taxon>Ramazzottius</taxon>
    </lineage>
</organism>
<reference evidence="10 11" key="1">
    <citation type="journal article" date="2016" name="Nat. Commun.">
        <title>Extremotolerant tardigrade genome and improved radiotolerance of human cultured cells by tardigrade-unique protein.</title>
        <authorList>
            <person name="Hashimoto T."/>
            <person name="Horikawa D.D."/>
            <person name="Saito Y."/>
            <person name="Kuwahara H."/>
            <person name="Kozuka-Hata H."/>
            <person name="Shin-I T."/>
            <person name="Minakuchi Y."/>
            <person name="Ohishi K."/>
            <person name="Motoyama A."/>
            <person name="Aizu T."/>
            <person name="Enomoto A."/>
            <person name="Kondo K."/>
            <person name="Tanaka S."/>
            <person name="Hara Y."/>
            <person name="Koshikawa S."/>
            <person name="Sagara H."/>
            <person name="Miura T."/>
            <person name="Yokobori S."/>
            <person name="Miyagawa K."/>
            <person name="Suzuki Y."/>
            <person name="Kubo T."/>
            <person name="Oyama M."/>
            <person name="Kohara Y."/>
            <person name="Fujiyama A."/>
            <person name="Arakawa K."/>
            <person name="Katayama T."/>
            <person name="Toyoda A."/>
            <person name="Kunieda T."/>
        </authorList>
    </citation>
    <scope>NUCLEOTIDE SEQUENCE [LARGE SCALE GENOMIC DNA]</scope>
    <source>
        <strain evidence="10 11">YOKOZUNA-1</strain>
    </source>
</reference>
<feature type="transmembrane region" description="Helical" evidence="9">
    <location>
        <begin position="704"/>
        <end position="727"/>
    </location>
</feature>
<evidence type="ECO:0000256" key="6">
    <source>
        <dbReference type="ARBA" id="ARBA00023136"/>
    </source>
</evidence>
<comment type="subcellular location">
    <subcellularLocation>
        <location evidence="1 7">Membrane</location>
        <topology evidence="1 7">Multi-pass membrane protein</topology>
    </subcellularLocation>
</comment>
<feature type="transmembrane region" description="Helical" evidence="9">
    <location>
        <begin position="168"/>
        <end position="190"/>
    </location>
</feature>
<keyword evidence="5 9" id="KW-1133">Transmembrane helix</keyword>
<name>A0A1D1VP04_RAMVA</name>
<keyword evidence="4" id="KW-0653">Protein transport</keyword>
<evidence type="ECO:0000256" key="5">
    <source>
        <dbReference type="ARBA" id="ARBA00022989"/>
    </source>
</evidence>
<keyword evidence="6 9" id="KW-0472">Membrane</keyword>
<dbReference type="PANTHER" id="PTHR11654">
    <property type="entry name" value="OLIGOPEPTIDE TRANSPORTER-RELATED"/>
    <property type="match status" value="1"/>
</dbReference>
<evidence type="ECO:0000313" key="10">
    <source>
        <dbReference type="EMBL" id="GAV02681.1"/>
    </source>
</evidence>
<proteinExistence type="inferred from homology"/>
<feature type="transmembrane region" description="Helical" evidence="9">
    <location>
        <begin position="70"/>
        <end position="89"/>
    </location>
</feature>
<dbReference type="InterPro" id="IPR018456">
    <property type="entry name" value="PTR2_symporter_CS"/>
</dbReference>